<evidence type="ECO:0000313" key="4">
    <source>
        <dbReference type="Proteomes" id="UP000034805"/>
    </source>
</evidence>
<feature type="region of interest" description="Disordered" evidence="2">
    <location>
        <begin position="524"/>
        <end position="562"/>
    </location>
</feature>
<dbReference type="AlphaFoldDB" id="A0A0P7UQA8"/>
<accession>A0A0P7UQA8</accession>
<feature type="non-terminal residue" evidence="3">
    <location>
        <position position="562"/>
    </location>
</feature>
<feature type="compositionally biased region" description="Basic and acidic residues" evidence="2">
    <location>
        <begin position="440"/>
        <end position="454"/>
    </location>
</feature>
<name>A0A0P7UQA8_SCLFO</name>
<feature type="coiled-coil region" evidence="1">
    <location>
        <begin position="171"/>
        <end position="324"/>
    </location>
</feature>
<feature type="region of interest" description="Disordered" evidence="2">
    <location>
        <begin position="328"/>
        <end position="495"/>
    </location>
</feature>
<feature type="compositionally biased region" description="Polar residues" evidence="2">
    <location>
        <begin position="328"/>
        <end position="339"/>
    </location>
</feature>
<dbReference type="EMBL" id="JARO02001038">
    <property type="protein sequence ID" value="KPP76651.1"/>
    <property type="molecule type" value="Genomic_DNA"/>
</dbReference>
<organism evidence="3 4">
    <name type="scientific">Scleropages formosus</name>
    <name type="common">Asian bonytongue</name>
    <name type="synonym">Osteoglossum formosum</name>
    <dbReference type="NCBI Taxonomy" id="113540"/>
    <lineage>
        <taxon>Eukaryota</taxon>
        <taxon>Metazoa</taxon>
        <taxon>Chordata</taxon>
        <taxon>Craniata</taxon>
        <taxon>Vertebrata</taxon>
        <taxon>Euteleostomi</taxon>
        <taxon>Actinopterygii</taxon>
        <taxon>Neopterygii</taxon>
        <taxon>Teleostei</taxon>
        <taxon>Osteoglossocephala</taxon>
        <taxon>Osteoglossomorpha</taxon>
        <taxon>Osteoglossiformes</taxon>
        <taxon>Osteoglossidae</taxon>
        <taxon>Scleropages</taxon>
    </lineage>
</organism>
<proteinExistence type="predicted"/>
<gene>
    <name evidence="3" type="ORF">Z043_103990</name>
</gene>
<feature type="compositionally biased region" description="Basic and acidic residues" evidence="2">
    <location>
        <begin position="340"/>
        <end position="364"/>
    </location>
</feature>
<comment type="caution">
    <text evidence="3">The sequence shown here is derived from an EMBL/GenBank/DDBJ whole genome shotgun (WGS) entry which is preliminary data.</text>
</comment>
<keyword evidence="1" id="KW-0175">Coiled coil</keyword>
<sequence length="562" mass="64781">MNGSDKIKSLSLDLQRKEDDAADLKEKLLDSKKQIQQVQKEIESMREDEKTLQRKLNDLEKMKSQLLIKVSAKEQIIQEMRSVKERMIENMRLVLMEQEETQEKQDQVLEAKIKEIKSLNDGSNVIPPPPPASIYQKLQKLKGKIPEQNMGECKVPSDLEECCSSQCERRLQEMNEIVERMKLSNEKYQADRKKWLDEKLNLINQAKSAEERRNQEMRKFADDRERYAKMQIEMKNLSLQIGEKDEDLKKWRKERDVLVAALDIKIKNLLSSNAEKDKKIEELSRSCNSLPQEAVKVEEWQHILSEKESEIENLKQQLLSFARKCKSSNGFENRNSLQKQTDEIEWSKTKREVSFKEPLDDRNKMKSAGGSRKTSEEKEPSVLDSSEVSTEDGQATSRFPKPELEIQFTPLQPNKVNIKRQGGDSPVTVKITRAAKKRKSSEMDKDPVESENKKNSKRTANSRMTEDCEKSMPRYSRTAGRLRQEESQSSVKAKKDGTLQKIGDFLQSSPTILGCKAKKIMELVNSKSPEAEGNTADALKSRKSKRKLYKTEISSPLDIPSH</sequence>
<dbReference type="Proteomes" id="UP000034805">
    <property type="component" value="Unassembled WGS sequence"/>
</dbReference>
<protein>
    <submittedName>
        <fullName evidence="3">Uncharacterized protein</fullName>
    </submittedName>
</protein>
<feature type="compositionally biased region" description="Polar residues" evidence="2">
    <location>
        <begin position="383"/>
        <end position="397"/>
    </location>
</feature>
<evidence type="ECO:0000256" key="2">
    <source>
        <dbReference type="SAM" id="MobiDB-lite"/>
    </source>
</evidence>
<evidence type="ECO:0000313" key="3">
    <source>
        <dbReference type="EMBL" id="KPP76651.1"/>
    </source>
</evidence>
<reference evidence="3 4" key="1">
    <citation type="submission" date="2015-08" db="EMBL/GenBank/DDBJ databases">
        <title>The genome of the Asian arowana (Scleropages formosus).</title>
        <authorList>
            <person name="Tan M.H."/>
            <person name="Gan H.M."/>
            <person name="Croft L.J."/>
            <person name="Austin C.M."/>
        </authorList>
    </citation>
    <scope>NUCLEOTIDE SEQUENCE [LARGE SCALE GENOMIC DNA]</scope>
    <source>
        <strain evidence="3">Aro1</strain>
    </source>
</reference>
<evidence type="ECO:0000256" key="1">
    <source>
        <dbReference type="SAM" id="Coils"/>
    </source>
</evidence>
<feature type="coiled-coil region" evidence="1">
    <location>
        <begin position="7"/>
        <end position="69"/>
    </location>
</feature>